<proteinExistence type="predicted"/>
<reference evidence="1" key="1">
    <citation type="submission" date="2018-02" db="EMBL/GenBank/DDBJ databases">
        <title>Rhizophora mucronata_Transcriptome.</title>
        <authorList>
            <person name="Meera S.P."/>
            <person name="Sreeshan A."/>
            <person name="Augustine A."/>
        </authorList>
    </citation>
    <scope>NUCLEOTIDE SEQUENCE</scope>
    <source>
        <tissue evidence="1">Leaf</tissue>
    </source>
</reference>
<protein>
    <submittedName>
        <fullName evidence="1">Uncharacterized protein</fullName>
    </submittedName>
</protein>
<name>A0A2P2PBR2_RHIMU</name>
<organism evidence="1">
    <name type="scientific">Rhizophora mucronata</name>
    <name type="common">Asiatic mangrove</name>
    <dbReference type="NCBI Taxonomy" id="61149"/>
    <lineage>
        <taxon>Eukaryota</taxon>
        <taxon>Viridiplantae</taxon>
        <taxon>Streptophyta</taxon>
        <taxon>Embryophyta</taxon>
        <taxon>Tracheophyta</taxon>
        <taxon>Spermatophyta</taxon>
        <taxon>Magnoliopsida</taxon>
        <taxon>eudicotyledons</taxon>
        <taxon>Gunneridae</taxon>
        <taxon>Pentapetalae</taxon>
        <taxon>rosids</taxon>
        <taxon>fabids</taxon>
        <taxon>Malpighiales</taxon>
        <taxon>Rhizophoraceae</taxon>
        <taxon>Rhizophora</taxon>
    </lineage>
</organism>
<accession>A0A2P2PBR2</accession>
<sequence length="14" mass="1758">MRVTTKYLKMWITS</sequence>
<dbReference type="EMBL" id="GGEC01071681">
    <property type="protein sequence ID" value="MBX52165.1"/>
    <property type="molecule type" value="Transcribed_RNA"/>
</dbReference>
<evidence type="ECO:0000313" key="1">
    <source>
        <dbReference type="EMBL" id="MBX52165.1"/>
    </source>
</evidence>